<dbReference type="InterPro" id="IPR012677">
    <property type="entry name" value="Nucleotide-bd_a/b_plait_sf"/>
</dbReference>
<dbReference type="GO" id="GO:0003676">
    <property type="term" value="F:nucleic acid binding"/>
    <property type="evidence" value="ECO:0007669"/>
    <property type="project" value="InterPro"/>
</dbReference>
<evidence type="ECO:0000256" key="9">
    <source>
        <dbReference type="ARBA" id="ARBA00023180"/>
    </source>
</evidence>
<protein>
    <submittedName>
        <fullName evidence="16">Nuclear pore complex protein NUP35 isoform X1</fullName>
    </submittedName>
</protein>
<dbReference type="CDD" id="cd12441">
    <property type="entry name" value="RRM_Nup53_like"/>
    <property type="match status" value="1"/>
</dbReference>
<dbReference type="GO" id="GO:0017056">
    <property type="term" value="F:structural constituent of nuclear pore"/>
    <property type="evidence" value="ECO:0007669"/>
    <property type="project" value="TreeGrafter"/>
</dbReference>
<evidence type="ECO:0000259" key="13">
    <source>
        <dbReference type="PROSITE" id="PS51472"/>
    </source>
</evidence>
<feature type="domain" description="RRM Nup35-type" evidence="13">
    <location>
        <begin position="191"/>
        <end position="272"/>
    </location>
</feature>
<reference evidence="16" key="1">
    <citation type="submission" date="2025-08" db="UniProtKB">
        <authorList>
            <consortium name="RefSeq"/>
        </authorList>
    </citation>
    <scope>IDENTIFICATION</scope>
</reference>
<keyword evidence="10 11" id="KW-0539">Nucleus</keyword>
<evidence type="ECO:0000313" key="15">
    <source>
        <dbReference type="Proteomes" id="UP000504607"/>
    </source>
</evidence>
<dbReference type="InterPro" id="IPR007846">
    <property type="entry name" value="RRM_NUP35_dom"/>
</dbReference>
<dbReference type="Gene3D" id="2.60.40.420">
    <property type="entry name" value="Cupredoxins - blue copper proteins"/>
    <property type="match status" value="1"/>
</dbReference>
<feature type="domain" description="Phytocyanin" evidence="14">
    <location>
        <begin position="290"/>
        <end position="392"/>
    </location>
</feature>
<evidence type="ECO:0000256" key="5">
    <source>
        <dbReference type="ARBA" id="ARBA00022927"/>
    </source>
</evidence>
<keyword evidence="15" id="KW-1185">Reference proteome</keyword>
<evidence type="ECO:0000256" key="1">
    <source>
        <dbReference type="ARBA" id="ARBA00004567"/>
    </source>
</evidence>
<dbReference type="GO" id="GO:0006607">
    <property type="term" value="P:NLS-bearing protein import into nucleus"/>
    <property type="evidence" value="ECO:0007669"/>
    <property type="project" value="TreeGrafter"/>
</dbReference>
<dbReference type="FunFam" id="2.60.40.420:FF:000034">
    <property type="entry name" value="Cupredoxin superfamily protein"/>
    <property type="match status" value="1"/>
</dbReference>
<dbReference type="FunFam" id="3.30.70.330:FF:000095">
    <property type="entry name" value="Putative Nucleoporin NUP53"/>
    <property type="match status" value="1"/>
</dbReference>
<dbReference type="GO" id="GO:0044613">
    <property type="term" value="C:nuclear pore central transport channel"/>
    <property type="evidence" value="ECO:0007669"/>
    <property type="project" value="TreeGrafter"/>
</dbReference>
<dbReference type="PANTHER" id="PTHR21527:SF6">
    <property type="entry name" value="NUCLEOPORIN NUP35"/>
    <property type="match status" value="1"/>
</dbReference>
<dbReference type="GO" id="GO:0005543">
    <property type="term" value="F:phospholipid binding"/>
    <property type="evidence" value="ECO:0007669"/>
    <property type="project" value="TreeGrafter"/>
</dbReference>
<dbReference type="GO" id="GO:0006999">
    <property type="term" value="P:nuclear pore organization"/>
    <property type="evidence" value="ECO:0007669"/>
    <property type="project" value="TreeGrafter"/>
</dbReference>
<keyword evidence="7 11" id="KW-0906">Nuclear pore complex</keyword>
<gene>
    <name evidence="16" type="primary">LOC105040546</name>
</gene>
<keyword evidence="4 11" id="KW-0509">mRNA transport</keyword>
<comment type="subcellular location">
    <subcellularLocation>
        <location evidence="1">Nucleus</location>
        <location evidence="1">Nuclear pore complex</location>
    </subcellularLocation>
</comment>
<dbReference type="Pfam" id="PF02298">
    <property type="entry name" value="Cu_bind_like"/>
    <property type="match status" value="1"/>
</dbReference>
<dbReference type="GO" id="GO:0044615">
    <property type="term" value="C:nuclear pore nuclear basket"/>
    <property type="evidence" value="ECO:0007669"/>
    <property type="project" value="TreeGrafter"/>
</dbReference>
<feature type="compositionally biased region" description="Polar residues" evidence="12">
    <location>
        <begin position="103"/>
        <end position="118"/>
    </location>
</feature>
<keyword evidence="3 11" id="KW-0813">Transport</keyword>
<name>A0A8N4EU58_ELAGV</name>
<evidence type="ECO:0000256" key="10">
    <source>
        <dbReference type="ARBA" id="ARBA00023242"/>
    </source>
</evidence>
<evidence type="ECO:0000256" key="6">
    <source>
        <dbReference type="ARBA" id="ARBA00023010"/>
    </source>
</evidence>
<evidence type="ECO:0000256" key="4">
    <source>
        <dbReference type="ARBA" id="ARBA00022816"/>
    </source>
</evidence>
<dbReference type="AlphaFoldDB" id="A0A8N4EU58"/>
<keyword evidence="9" id="KW-0325">Glycoprotein</keyword>
<keyword evidence="5" id="KW-0653">Protein transport</keyword>
<evidence type="ECO:0000259" key="14">
    <source>
        <dbReference type="PROSITE" id="PS51485"/>
    </source>
</evidence>
<dbReference type="SUPFAM" id="SSF49503">
    <property type="entry name" value="Cupredoxins"/>
    <property type="match status" value="1"/>
</dbReference>
<dbReference type="PANTHER" id="PTHR21527">
    <property type="entry name" value="NUCLEOPORIN NUP35"/>
    <property type="match status" value="1"/>
</dbReference>
<comment type="similarity">
    <text evidence="2">Belongs to the Nup35 family.</text>
</comment>
<evidence type="ECO:0000256" key="7">
    <source>
        <dbReference type="ARBA" id="ARBA00023132"/>
    </source>
</evidence>
<keyword evidence="6" id="KW-0811">Translocation</keyword>
<dbReference type="GO" id="GO:0051028">
    <property type="term" value="P:mRNA transport"/>
    <property type="evidence" value="ECO:0007669"/>
    <property type="project" value="UniProtKB-UniRule"/>
</dbReference>
<evidence type="ECO:0000313" key="16">
    <source>
        <dbReference type="RefSeq" id="XP_029119050.1"/>
    </source>
</evidence>
<dbReference type="InterPro" id="IPR035979">
    <property type="entry name" value="RBD_domain_sf"/>
</dbReference>
<dbReference type="PROSITE" id="PS51485">
    <property type="entry name" value="PHYTOCYANIN"/>
    <property type="match status" value="1"/>
</dbReference>
<dbReference type="Gene3D" id="3.30.70.330">
    <property type="match status" value="1"/>
</dbReference>
<proteinExistence type="inferred from homology"/>
<evidence type="ECO:0000256" key="8">
    <source>
        <dbReference type="ARBA" id="ARBA00023157"/>
    </source>
</evidence>
<sequence length="439" mass="47666">MRNALPRSPKTERQSLFFRDLASPVSAHRSGAAGGRFATPGQAAAVSALWREKFGASDPPPPPVFTLEDRVNCSPEPGLADFPASPGLKTEDRTPPPALGYLSSPSPLNNRAEASNSDAVGGGLRVFQQQRPGSSSWRSPAKGGGGGELDDKGKGSPVDGVVHQGALLILPPPREVARPELQRNNLPVGGPDEEEWVTVYGFSPGDTNMVLREFEKCGTILKHIPAPRNANWMHILYQFLNTDLTSISFPHAGAFHHSTKRIQEEMASSVGFLCIIITMATMNILAGASNQYKVGDAEGWQLPDVNNTDVYKIWASKFTFYVGDTIVFEYKNDSVAKVDKRGYYHCNETSHGSMFKDGHTVFLLDKSGFYYFVSGDLDHCRKGQRLMIEVKDQQLPPSIAAPSVSPRPSAAVSWFIPSFGTLKALEALMIVASCGPYLA</sequence>
<dbReference type="Proteomes" id="UP000504607">
    <property type="component" value="Chromosome 3"/>
</dbReference>
<evidence type="ECO:0000256" key="11">
    <source>
        <dbReference type="PROSITE-ProRule" id="PRU00804"/>
    </source>
</evidence>
<dbReference type="OrthoDB" id="1733656at2759"/>
<dbReference type="PROSITE" id="PS51472">
    <property type="entry name" value="RRM_NUP35"/>
    <property type="match status" value="1"/>
</dbReference>
<dbReference type="SUPFAM" id="SSF54928">
    <property type="entry name" value="RNA-binding domain, RBD"/>
    <property type="match status" value="1"/>
</dbReference>
<dbReference type="InterPro" id="IPR008972">
    <property type="entry name" value="Cupredoxin"/>
</dbReference>
<dbReference type="Pfam" id="PF05172">
    <property type="entry name" value="RRM_Nup35"/>
    <property type="match status" value="1"/>
</dbReference>
<accession>A0A8N4EU58</accession>
<keyword evidence="8" id="KW-1015">Disulfide bond</keyword>
<evidence type="ECO:0000256" key="3">
    <source>
        <dbReference type="ARBA" id="ARBA00022448"/>
    </source>
</evidence>
<dbReference type="InterPro" id="IPR003245">
    <property type="entry name" value="Phytocyanin_dom"/>
</dbReference>
<feature type="compositionally biased region" description="Polar residues" evidence="12">
    <location>
        <begin position="127"/>
        <end position="138"/>
    </location>
</feature>
<dbReference type="RefSeq" id="XP_029119050.1">
    <property type="nucleotide sequence ID" value="XM_029263217.1"/>
</dbReference>
<dbReference type="GO" id="GO:0009055">
    <property type="term" value="F:electron transfer activity"/>
    <property type="evidence" value="ECO:0007669"/>
    <property type="project" value="InterPro"/>
</dbReference>
<organism evidence="15 16">
    <name type="scientific">Elaeis guineensis var. tenera</name>
    <name type="common">Oil palm</name>
    <dbReference type="NCBI Taxonomy" id="51953"/>
    <lineage>
        <taxon>Eukaryota</taxon>
        <taxon>Viridiplantae</taxon>
        <taxon>Streptophyta</taxon>
        <taxon>Embryophyta</taxon>
        <taxon>Tracheophyta</taxon>
        <taxon>Spermatophyta</taxon>
        <taxon>Magnoliopsida</taxon>
        <taxon>Liliopsida</taxon>
        <taxon>Arecaceae</taxon>
        <taxon>Arecoideae</taxon>
        <taxon>Cocoseae</taxon>
        <taxon>Elaeidinae</taxon>
        <taxon>Elaeis</taxon>
    </lineage>
</organism>
<evidence type="ECO:0000256" key="12">
    <source>
        <dbReference type="SAM" id="MobiDB-lite"/>
    </source>
</evidence>
<feature type="region of interest" description="Disordered" evidence="12">
    <location>
        <begin position="52"/>
        <end position="158"/>
    </location>
</feature>
<evidence type="ECO:0000256" key="2">
    <source>
        <dbReference type="ARBA" id="ARBA00009454"/>
    </source>
</evidence>